<evidence type="ECO:0000313" key="4">
    <source>
        <dbReference type="EMBL" id="KLV27694.1"/>
    </source>
</evidence>
<accession>A0A0J1INY4</accession>
<feature type="region of interest" description="Disordered" evidence="3">
    <location>
        <begin position="1"/>
        <end position="29"/>
    </location>
</feature>
<keyword evidence="5" id="KW-1185">Reference proteome</keyword>
<protein>
    <submittedName>
        <fullName evidence="4">Short-chain dehydrogenase</fullName>
    </submittedName>
</protein>
<dbReference type="Proteomes" id="UP000036045">
    <property type="component" value="Unassembled WGS sequence"/>
</dbReference>
<feature type="compositionally biased region" description="Polar residues" evidence="3">
    <location>
        <begin position="8"/>
        <end position="22"/>
    </location>
</feature>
<dbReference type="RefSeq" id="WP_047941015.1">
    <property type="nucleotide sequence ID" value="NZ_JBANBP010000058.1"/>
</dbReference>
<evidence type="ECO:0000313" key="5">
    <source>
        <dbReference type="Proteomes" id="UP000036045"/>
    </source>
</evidence>
<name>A0A0J1INY4_NIACI</name>
<comment type="similarity">
    <text evidence="1">Belongs to the short-chain dehydrogenases/reductases (SDR) family.</text>
</comment>
<evidence type="ECO:0000256" key="2">
    <source>
        <dbReference type="ARBA" id="ARBA00023002"/>
    </source>
</evidence>
<dbReference type="PRINTS" id="PR00081">
    <property type="entry name" value="GDHRDH"/>
</dbReference>
<evidence type="ECO:0000256" key="1">
    <source>
        <dbReference type="ARBA" id="ARBA00006484"/>
    </source>
</evidence>
<dbReference type="Pfam" id="PF13561">
    <property type="entry name" value="adh_short_C2"/>
    <property type="match status" value="1"/>
</dbReference>
<dbReference type="FunFam" id="3.40.50.720:FF:000084">
    <property type="entry name" value="Short-chain dehydrogenase reductase"/>
    <property type="match status" value="1"/>
</dbReference>
<dbReference type="GO" id="GO:0008206">
    <property type="term" value="P:bile acid metabolic process"/>
    <property type="evidence" value="ECO:0007669"/>
    <property type="project" value="UniProtKB-ARBA"/>
</dbReference>
<reference evidence="4 5" key="1">
    <citation type="submission" date="2015-05" db="EMBL/GenBank/DDBJ databases">
        <title>Whole genome sequence and identification of bacterial endophytes from Costus igneus.</title>
        <authorList>
            <person name="Lee Y.P."/>
            <person name="Gan H.M."/>
            <person name="Eng W."/>
            <person name="Wheatley M.S."/>
            <person name="Caraballo A."/>
            <person name="Polter S."/>
            <person name="Savka M.A."/>
            <person name="Hudson A.O."/>
        </authorList>
    </citation>
    <scope>NUCLEOTIDE SEQUENCE [LARGE SCALE GENOMIC DNA]</scope>
    <source>
        <strain evidence="4 5">RIT379</strain>
    </source>
</reference>
<dbReference type="EMBL" id="LDPH01000003">
    <property type="protein sequence ID" value="KLV27694.1"/>
    <property type="molecule type" value="Genomic_DNA"/>
</dbReference>
<dbReference type="AlphaFoldDB" id="A0A0J1INY4"/>
<gene>
    <name evidence="4" type="ORF">ABW02_06005</name>
</gene>
<dbReference type="InterPro" id="IPR020904">
    <property type="entry name" value="Sc_DH/Rdtase_CS"/>
</dbReference>
<dbReference type="PANTHER" id="PTHR48107:SF16">
    <property type="entry name" value="NADPH-DEPENDENT ALDEHYDE REDUCTASE 1, CHLOROPLASTIC"/>
    <property type="match status" value="1"/>
</dbReference>
<dbReference type="InterPro" id="IPR002347">
    <property type="entry name" value="SDR_fam"/>
</dbReference>
<dbReference type="SUPFAM" id="SSF51735">
    <property type="entry name" value="NAD(P)-binding Rossmann-fold domains"/>
    <property type="match status" value="1"/>
</dbReference>
<dbReference type="PANTHER" id="PTHR48107">
    <property type="entry name" value="NADPH-DEPENDENT ALDEHYDE REDUCTASE-LIKE PROTEIN, CHLOROPLASTIC-RELATED"/>
    <property type="match status" value="1"/>
</dbReference>
<dbReference type="GO" id="GO:0016614">
    <property type="term" value="F:oxidoreductase activity, acting on CH-OH group of donors"/>
    <property type="evidence" value="ECO:0007669"/>
    <property type="project" value="UniProtKB-ARBA"/>
</dbReference>
<evidence type="ECO:0000256" key="3">
    <source>
        <dbReference type="SAM" id="MobiDB-lite"/>
    </source>
</evidence>
<dbReference type="InterPro" id="IPR036291">
    <property type="entry name" value="NAD(P)-bd_dom_sf"/>
</dbReference>
<proteinExistence type="inferred from homology"/>
<dbReference type="PATRIC" id="fig|1397.4.peg.3315"/>
<dbReference type="PRINTS" id="PR00080">
    <property type="entry name" value="SDRFAMILY"/>
</dbReference>
<organism evidence="4 5">
    <name type="scientific">Niallia circulans</name>
    <name type="common">Bacillus circulans</name>
    <dbReference type="NCBI Taxonomy" id="1397"/>
    <lineage>
        <taxon>Bacteria</taxon>
        <taxon>Bacillati</taxon>
        <taxon>Bacillota</taxon>
        <taxon>Bacilli</taxon>
        <taxon>Bacillales</taxon>
        <taxon>Bacillaceae</taxon>
        <taxon>Niallia</taxon>
    </lineage>
</organism>
<comment type="caution">
    <text evidence="4">The sequence shown here is derived from an EMBL/GenBank/DDBJ whole genome shotgun (WGS) entry which is preliminary data.</text>
</comment>
<dbReference type="Gene3D" id="3.40.50.720">
    <property type="entry name" value="NAD(P)-binding Rossmann-like Domain"/>
    <property type="match status" value="1"/>
</dbReference>
<keyword evidence="2" id="KW-0560">Oxidoreductase</keyword>
<sequence length="292" mass="31287">MSKLDEQTILSNGVTPQKQSEQPGVEKEMDPIPIYELETHVGSGKLKGKVALITGGDSGIGKAVAIGYAKEGADIAIAYLNEQEDAENTKKRIEQEGVKCTLHAGDVADEAFCNQLVEDVIQQHGKLNILVNNAARQEVKNSVLEISAEQLKRTFDVNFFSMVYLTKAAIPHLSVGDSLIYTASINAYVGNKALIDYTSTKGAIVSFTRSIAQELASKGIRVNGVAPGPIWTPLIPATMTTDLQESFGVSTPLGRPGQPADLVEPYILLASEGSAYMTGQFIHVNGGQYMSS</sequence>
<dbReference type="PROSITE" id="PS00061">
    <property type="entry name" value="ADH_SHORT"/>
    <property type="match status" value="1"/>
</dbReference>